<keyword evidence="9" id="KW-1185">Reference proteome</keyword>
<dbReference type="InterPro" id="IPR015414">
    <property type="entry name" value="TMEM64"/>
</dbReference>
<keyword evidence="4 6" id="KW-1133">Transmembrane helix</keyword>
<evidence type="ECO:0000256" key="6">
    <source>
        <dbReference type="RuleBase" id="RU366058"/>
    </source>
</evidence>
<gene>
    <name evidence="8" type="ORF">G3N55_08240</name>
</gene>
<evidence type="ECO:0000313" key="8">
    <source>
        <dbReference type="EMBL" id="NDY42831.1"/>
    </source>
</evidence>
<dbReference type="Proteomes" id="UP000469346">
    <property type="component" value="Unassembled WGS sequence"/>
</dbReference>
<evidence type="ECO:0000256" key="2">
    <source>
        <dbReference type="ARBA" id="ARBA00022475"/>
    </source>
</evidence>
<feature type="transmembrane region" description="Helical" evidence="6">
    <location>
        <begin position="165"/>
        <end position="186"/>
    </location>
</feature>
<dbReference type="InterPro" id="IPR032816">
    <property type="entry name" value="VTT_dom"/>
</dbReference>
<comment type="caution">
    <text evidence="8">The sequence shown here is derived from an EMBL/GenBank/DDBJ whole genome shotgun (WGS) entry which is preliminary data.</text>
</comment>
<evidence type="ECO:0000259" key="7">
    <source>
        <dbReference type="Pfam" id="PF09335"/>
    </source>
</evidence>
<organism evidence="8 9">
    <name type="scientific">Dissulfurirhabdus thermomarina</name>
    <dbReference type="NCBI Taxonomy" id="1765737"/>
    <lineage>
        <taxon>Bacteria</taxon>
        <taxon>Deltaproteobacteria</taxon>
        <taxon>Dissulfurirhabdaceae</taxon>
        <taxon>Dissulfurirhabdus</taxon>
    </lineage>
</organism>
<dbReference type="Pfam" id="PF09335">
    <property type="entry name" value="VTT_dom"/>
    <property type="match status" value="1"/>
</dbReference>
<feature type="transmembrane region" description="Helical" evidence="6">
    <location>
        <begin position="83"/>
        <end position="108"/>
    </location>
</feature>
<protein>
    <recommendedName>
        <fullName evidence="6">TVP38/TMEM64 family membrane protein</fullName>
    </recommendedName>
</protein>
<feature type="transmembrane region" description="Helical" evidence="6">
    <location>
        <begin position="7"/>
        <end position="26"/>
    </location>
</feature>
<feature type="transmembrane region" description="Helical" evidence="6">
    <location>
        <begin position="198"/>
        <end position="218"/>
    </location>
</feature>
<keyword evidence="3 6" id="KW-0812">Transmembrane</keyword>
<proteinExistence type="inferred from homology"/>
<dbReference type="PANTHER" id="PTHR12677">
    <property type="entry name" value="GOLGI APPARATUS MEMBRANE PROTEIN TVP38-RELATED"/>
    <property type="match status" value="1"/>
</dbReference>
<dbReference type="AlphaFoldDB" id="A0A6N9TNG8"/>
<accession>A0A6N9TNG8</accession>
<dbReference type="GO" id="GO:0005886">
    <property type="term" value="C:plasma membrane"/>
    <property type="evidence" value="ECO:0007669"/>
    <property type="project" value="UniProtKB-SubCell"/>
</dbReference>
<evidence type="ECO:0000313" key="9">
    <source>
        <dbReference type="Proteomes" id="UP000469346"/>
    </source>
</evidence>
<keyword evidence="2 6" id="KW-1003">Cell membrane</keyword>
<evidence type="ECO:0000256" key="1">
    <source>
        <dbReference type="ARBA" id="ARBA00004651"/>
    </source>
</evidence>
<comment type="similarity">
    <text evidence="6">Belongs to the TVP38/TMEM64 family.</text>
</comment>
<evidence type="ECO:0000256" key="3">
    <source>
        <dbReference type="ARBA" id="ARBA00022692"/>
    </source>
</evidence>
<dbReference type="RefSeq" id="WP_163298959.1">
    <property type="nucleotide sequence ID" value="NZ_JAAGRR010000089.1"/>
</dbReference>
<evidence type="ECO:0000256" key="5">
    <source>
        <dbReference type="ARBA" id="ARBA00023136"/>
    </source>
</evidence>
<feature type="transmembrane region" description="Helical" evidence="6">
    <location>
        <begin position="53"/>
        <end position="71"/>
    </location>
</feature>
<feature type="domain" description="VTT" evidence="7">
    <location>
        <begin position="75"/>
        <end position="188"/>
    </location>
</feature>
<comment type="subcellular location">
    <subcellularLocation>
        <location evidence="1 6">Cell membrane</location>
        <topology evidence="1 6">Multi-pass membrane protein</topology>
    </subcellularLocation>
</comment>
<feature type="transmembrane region" description="Helical" evidence="6">
    <location>
        <begin position="137"/>
        <end position="158"/>
    </location>
</feature>
<dbReference type="EMBL" id="JAAGRR010000089">
    <property type="protein sequence ID" value="NDY42831.1"/>
    <property type="molecule type" value="Genomic_DNA"/>
</dbReference>
<keyword evidence="5 6" id="KW-0472">Membrane</keyword>
<evidence type="ECO:0000256" key="4">
    <source>
        <dbReference type="ARBA" id="ARBA00022989"/>
    </source>
</evidence>
<sequence length="231" mass="24693">MAARRTAARVIVAAAVAALIAAAWLLDLHRYLTLEALKAAHGGLVALRRAHPLLVAGGYALTYVLVTALSLPGAAVMTLAGGAVFGLAVGTVIVSFASSIGATLAFLASRFLLGEWVQERYGDRLRAVNEGIEREGAFYLFTLRLVPVFPFFVINLVMGLTRMPVWTYYWVSQVGMLPATIVYVNAGRELARIDSPAGILSPGLLASFALLGLLPLLSRRAVAFWRARRGG</sequence>
<reference evidence="8 9" key="1">
    <citation type="submission" date="2020-02" db="EMBL/GenBank/DDBJ databases">
        <title>Comparative genomics of sulfur disproportionating microorganisms.</title>
        <authorList>
            <person name="Ward L.M."/>
            <person name="Bertran E."/>
            <person name="Johnston D.T."/>
        </authorList>
    </citation>
    <scope>NUCLEOTIDE SEQUENCE [LARGE SCALE GENOMIC DNA]</scope>
    <source>
        <strain evidence="8 9">DSM 100025</strain>
    </source>
</reference>
<dbReference type="PANTHER" id="PTHR12677:SF59">
    <property type="entry name" value="GOLGI APPARATUS MEMBRANE PROTEIN TVP38-RELATED"/>
    <property type="match status" value="1"/>
</dbReference>
<name>A0A6N9TNG8_DISTH</name>